<protein>
    <submittedName>
        <fullName evidence="1">Uncharacterized protein</fullName>
    </submittedName>
</protein>
<organism evidence="1 2">
    <name type="scientific">Streptomyces odorifer</name>
    <dbReference type="NCBI Taxonomy" id="53450"/>
    <lineage>
        <taxon>Bacteria</taxon>
        <taxon>Bacillati</taxon>
        <taxon>Actinomycetota</taxon>
        <taxon>Actinomycetes</taxon>
        <taxon>Kitasatosporales</taxon>
        <taxon>Streptomycetaceae</taxon>
        <taxon>Streptomyces</taxon>
        <taxon>Streptomyces albidoflavus group</taxon>
    </lineage>
</organism>
<name>A0A7Y6CB32_9ACTN</name>
<accession>A0A7Y6CB32</accession>
<evidence type="ECO:0000313" key="1">
    <source>
        <dbReference type="EMBL" id="NUV29692.1"/>
    </source>
</evidence>
<dbReference type="Proteomes" id="UP000540128">
    <property type="component" value="Unassembled WGS sequence"/>
</dbReference>
<evidence type="ECO:0000313" key="2">
    <source>
        <dbReference type="Proteomes" id="UP000540128"/>
    </source>
</evidence>
<dbReference type="RefSeq" id="WP_157877540.1">
    <property type="nucleotide sequence ID" value="NZ_JAANNT010000011.1"/>
</dbReference>
<gene>
    <name evidence="1" type="ORF">G6W59_15420</name>
</gene>
<sequence>MYVAVLIVQLLLPLRRLRHAGVVIHLAVCTATAWYVCRLRRLATDGH</sequence>
<comment type="caution">
    <text evidence="1">The sequence shown here is derived from an EMBL/GenBank/DDBJ whole genome shotgun (WGS) entry which is preliminary data.</text>
</comment>
<reference evidence="1 2" key="1">
    <citation type="submission" date="2020-03" db="EMBL/GenBank/DDBJ databases">
        <title>Complete genome sequence of sixteen Streptomyces strains facilitates identification of candidate genes involved in plant growth-promotion in grain legumes and cereals.</title>
        <authorList>
            <person name="Gopalakrishnan S."/>
            <person name="Thakur V."/>
            <person name="Saxena R."/>
            <person name="Vadlamudi S."/>
            <person name="Purohit S."/>
            <person name="Kumar V."/>
            <person name="Rathore A."/>
            <person name="Chitikineni A."/>
            <person name="Varshney R.K."/>
        </authorList>
    </citation>
    <scope>NUCLEOTIDE SEQUENCE [LARGE SCALE GENOMIC DNA]</scope>
    <source>
        <strain evidence="1 2">KAI-180</strain>
    </source>
</reference>
<dbReference type="EMBL" id="JAANNT010000011">
    <property type="protein sequence ID" value="NUV29692.1"/>
    <property type="molecule type" value="Genomic_DNA"/>
</dbReference>
<proteinExistence type="predicted"/>
<keyword evidence="2" id="KW-1185">Reference proteome</keyword>
<dbReference type="AlphaFoldDB" id="A0A7Y6CB32"/>